<name>A0A4U9W1Q3_SERFO</name>
<organism evidence="1">
    <name type="scientific">Serratia fonticola</name>
    <dbReference type="NCBI Taxonomy" id="47917"/>
    <lineage>
        <taxon>Bacteria</taxon>
        <taxon>Pseudomonadati</taxon>
        <taxon>Pseudomonadota</taxon>
        <taxon>Gammaproteobacteria</taxon>
        <taxon>Enterobacterales</taxon>
        <taxon>Yersiniaceae</taxon>
        <taxon>Serratia</taxon>
    </lineage>
</organism>
<dbReference type="EMBL" id="CABEEZ010000125">
    <property type="protein sequence ID" value="VTR51844.1"/>
    <property type="molecule type" value="Genomic_DNA"/>
</dbReference>
<dbReference type="AlphaFoldDB" id="A0A4U9W1Q3"/>
<evidence type="ECO:0000313" key="1">
    <source>
        <dbReference type="EMBL" id="VTR51844.1"/>
    </source>
</evidence>
<accession>A0A4U9W1Q3</accession>
<reference evidence="1" key="1">
    <citation type="submission" date="2019-05" db="EMBL/GenBank/DDBJ databases">
        <authorList>
            <consortium name="Pathogen Informatics"/>
        </authorList>
    </citation>
    <scope>NUCLEOTIDE SEQUENCE [LARGE SCALE GENOMIC DNA]</scope>
    <source>
        <strain evidence="1">NCTC12965</strain>
    </source>
</reference>
<gene>
    <name evidence="1" type="ORF">NCTC12965_06244</name>
</gene>
<protein>
    <submittedName>
        <fullName evidence="1">Uncharacterized protein</fullName>
    </submittedName>
</protein>
<proteinExistence type="predicted"/>
<sequence length="30" mass="3510">MGRDTINQIITYCPFNSSAQCINYKEHSFK</sequence>